<organism evidence="3">
    <name type="scientific">White spot syndrome virus</name>
    <dbReference type="NCBI Taxonomy" id="342409"/>
    <lineage>
        <taxon>Viruses</taxon>
        <taxon>Viruses incertae sedis</taxon>
        <taxon>Naldaviricetes</taxon>
        <taxon>Nimaviridae</taxon>
        <taxon>Whispovirus</taxon>
    </lineage>
</organism>
<dbReference type="EMBL" id="MG702567">
    <property type="protein sequence ID" value="AUO15199.1"/>
    <property type="molecule type" value="Genomic_DNA"/>
</dbReference>
<dbReference type="GO" id="GO:0009263">
    <property type="term" value="P:deoxyribonucleotide biosynthetic process"/>
    <property type="evidence" value="ECO:0007669"/>
    <property type="project" value="TreeGrafter"/>
</dbReference>
<dbReference type="PANTHER" id="PTHR11573:SF6">
    <property type="entry name" value="RIBONUCLEOSIDE-DIPHOSPHATE REDUCTASE LARGE SUBUNIT"/>
    <property type="match status" value="1"/>
</dbReference>
<dbReference type="PANTHER" id="PTHR11573">
    <property type="entry name" value="RIBONUCLEOSIDE-DIPHOSPHATE REDUCTASE LARGE CHAIN"/>
    <property type="match status" value="1"/>
</dbReference>
<dbReference type="Pfam" id="PF02867">
    <property type="entry name" value="Ribonuc_red_lgC"/>
    <property type="match status" value="1"/>
</dbReference>
<reference evidence="3" key="1">
    <citation type="submission" date="2017-12" db="EMBL/GenBank/DDBJ databases">
        <authorList>
            <person name="Katneni V.K."/>
            <person name="Shekhar M.S."/>
            <person name="Otta S.K."/>
            <person name="Karthic K."/>
            <person name="Jangam A.K."/>
            <person name="Gopikrishna G."/>
            <person name="Vijayan K.K."/>
        </authorList>
    </citation>
    <scope>NUCLEOTIDE SEQUENCE [LARGE SCALE GENOMIC DNA]</scope>
    <source>
        <strain evidence="3">IN_AP4RU</strain>
    </source>
</reference>
<feature type="domain" description="Ribonucleotide reductase large subunit C-terminal" evidence="2">
    <location>
        <begin position="9"/>
        <end position="81"/>
    </location>
</feature>
<dbReference type="InterPro" id="IPR039718">
    <property type="entry name" value="Rrm1"/>
</dbReference>
<accession>A0A2I6SCB5</accession>
<comment type="similarity">
    <text evidence="1">Belongs to the ribonucleoside diphosphate reductase large chain family.</text>
</comment>
<dbReference type="SUPFAM" id="SSF51998">
    <property type="entry name" value="PFL-like glycyl radical enzymes"/>
    <property type="match status" value="1"/>
</dbReference>
<evidence type="ECO:0000256" key="1">
    <source>
        <dbReference type="ARBA" id="ARBA00010406"/>
    </source>
</evidence>
<name>A0A2I6SCB5_9VIRU</name>
<dbReference type="Proteomes" id="UP000267352">
    <property type="component" value="Segment"/>
</dbReference>
<evidence type="ECO:0000259" key="2">
    <source>
        <dbReference type="Pfam" id="PF02867"/>
    </source>
</evidence>
<dbReference type="InterPro" id="IPR000788">
    <property type="entry name" value="RNR_lg_C"/>
</dbReference>
<dbReference type="GO" id="GO:0004748">
    <property type="term" value="F:ribonucleoside-diphosphate reductase activity, thioredoxin disulfide as acceptor"/>
    <property type="evidence" value="ECO:0007669"/>
    <property type="project" value="TreeGrafter"/>
</dbReference>
<sequence length="114" mass="13070">MAKSLRRCTKYEAEGKGKEVVKARALFDQINSARIETGTPYVCFKDTINRKSNQENVGIIKSSNLCTEIVQYSDSEKLQCAIWLLSPVNKFVKYSPIPSLRPYVDYREMRVVKS</sequence>
<reference evidence="3" key="2">
    <citation type="journal article" date="2018" name="Genome Announc.">
        <title>First Report of a Complete Genome Sequence of White spot syndrome virus from India.</title>
        <authorList>
            <person name="Vinaya Kumar K."/>
            <person name="Shekhar M.S."/>
            <person name="Otta S.K."/>
            <person name="Karthic K."/>
            <person name="Ashok Kumar J."/>
            <person name="Gopikrishna G."/>
            <person name="Vijayan K.K."/>
        </authorList>
    </citation>
    <scope>NUCLEOTIDE SEQUENCE</scope>
    <source>
        <strain evidence="3">IN_AP4RU</strain>
    </source>
</reference>
<dbReference type="Gene3D" id="3.20.70.20">
    <property type="match status" value="1"/>
</dbReference>
<evidence type="ECO:0000313" key="3">
    <source>
        <dbReference type="EMBL" id="AUO15199.1"/>
    </source>
</evidence>
<dbReference type="GO" id="GO:0005524">
    <property type="term" value="F:ATP binding"/>
    <property type="evidence" value="ECO:0007669"/>
    <property type="project" value="TreeGrafter"/>
</dbReference>
<proteinExistence type="inferred from homology"/>
<protein>
    <submittedName>
        <fullName evidence="3">WSSV430</fullName>
    </submittedName>
</protein>